<dbReference type="GO" id="GO:0030687">
    <property type="term" value="C:preribosome, large subunit precursor"/>
    <property type="evidence" value="ECO:0007669"/>
    <property type="project" value="TreeGrafter"/>
</dbReference>
<protein>
    <submittedName>
        <fullName evidence="3">Uncharacterized protein LOC113796736</fullName>
    </submittedName>
</protein>
<dbReference type="PANTHER" id="PTHR12661">
    <property type="entry name" value="PETER PAN-RELATED"/>
    <property type="match status" value="1"/>
</dbReference>
<dbReference type="GO" id="GO:0006364">
    <property type="term" value="P:rRNA processing"/>
    <property type="evidence" value="ECO:0007669"/>
    <property type="project" value="InterPro"/>
</dbReference>
<evidence type="ECO:0000313" key="3">
    <source>
        <dbReference type="RefSeq" id="XP_027202835.1"/>
    </source>
</evidence>
<feature type="domain" description="Brix" evidence="1">
    <location>
        <begin position="32"/>
        <end position="98"/>
    </location>
</feature>
<proteinExistence type="predicted"/>
<organism evidence="2 3">
    <name type="scientific">Dermatophagoides pteronyssinus</name>
    <name type="common">European house dust mite</name>
    <dbReference type="NCBI Taxonomy" id="6956"/>
    <lineage>
        <taxon>Eukaryota</taxon>
        <taxon>Metazoa</taxon>
        <taxon>Ecdysozoa</taxon>
        <taxon>Arthropoda</taxon>
        <taxon>Chelicerata</taxon>
        <taxon>Arachnida</taxon>
        <taxon>Acari</taxon>
        <taxon>Acariformes</taxon>
        <taxon>Sarcoptiformes</taxon>
        <taxon>Astigmata</taxon>
        <taxon>Psoroptidia</taxon>
        <taxon>Analgoidea</taxon>
        <taxon>Pyroglyphidae</taxon>
        <taxon>Dermatophagoidinae</taxon>
        <taxon>Dermatophagoides</taxon>
    </lineage>
</organism>
<accession>A0A6P6YC27</accession>
<dbReference type="GO" id="GO:0019843">
    <property type="term" value="F:rRNA binding"/>
    <property type="evidence" value="ECO:0007669"/>
    <property type="project" value="InterPro"/>
</dbReference>
<dbReference type="RefSeq" id="XP_027202835.1">
    <property type="nucleotide sequence ID" value="XM_027347034.1"/>
</dbReference>
<dbReference type="AlphaFoldDB" id="A0A6P6YC27"/>
<dbReference type="Pfam" id="PF04427">
    <property type="entry name" value="Brix"/>
    <property type="match status" value="1"/>
</dbReference>
<evidence type="ECO:0000259" key="1">
    <source>
        <dbReference type="Pfam" id="PF04427"/>
    </source>
</evidence>
<dbReference type="OrthoDB" id="10261452at2759"/>
<evidence type="ECO:0000313" key="2">
    <source>
        <dbReference type="Proteomes" id="UP000515146"/>
    </source>
</evidence>
<dbReference type="InParanoid" id="A0A6P6YC27"/>
<dbReference type="InterPro" id="IPR007109">
    <property type="entry name" value="Brix"/>
</dbReference>
<dbReference type="PANTHER" id="PTHR12661:SF5">
    <property type="entry name" value="SUPPRESSOR OF SWI4 1 HOMOLOG"/>
    <property type="match status" value="1"/>
</dbReference>
<keyword evidence="2" id="KW-1185">Reference proteome</keyword>
<reference evidence="3" key="1">
    <citation type="submission" date="2025-08" db="UniProtKB">
        <authorList>
            <consortium name="RefSeq"/>
        </authorList>
    </citation>
    <scope>IDENTIFICATION</scope>
    <source>
        <strain evidence="3">Airmid</strain>
    </source>
</reference>
<dbReference type="Proteomes" id="UP000515146">
    <property type="component" value="Unplaced"/>
</dbReference>
<name>A0A6P6YC27_DERPT</name>
<dbReference type="InterPro" id="IPR045112">
    <property type="entry name" value="PPAN-like"/>
</dbReference>
<dbReference type="KEGG" id="dpte:113796736"/>
<sequence>MGVNRKNKVHVAPTDEELSRIPRSLVVIIGKRSSNVLKLVSDVRKMLLPWTAKNLNTTTANTLKDFIAVCGVLNITHLFVVKQSQSNVLFRIFKLNAKEKIDKVENSNLDADALKNLCIEGLSTVEIGPRLDITLAQVQSGVFSGTNLWVHPNFDTDKIKVETVDLDDEAISIENDNVNDLIAESGSSSLED</sequence>
<gene>
    <name evidence="3" type="primary">LOC113796736</name>
</gene>
<dbReference type="GO" id="GO:0000027">
    <property type="term" value="P:ribosomal large subunit assembly"/>
    <property type="evidence" value="ECO:0007669"/>
    <property type="project" value="TreeGrafter"/>
</dbReference>